<accession>A0A4Z0BMB5</accession>
<keyword evidence="7" id="KW-0223">Dioxygenase</keyword>
<dbReference type="Gene3D" id="3.40.830.10">
    <property type="entry name" value="LigB-like"/>
    <property type="match status" value="1"/>
</dbReference>
<dbReference type="Pfam" id="PF02900">
    <property type="entry name" value="LigB"/>
    <property type="match status" value="1"/>
</dbReference>
<evidence type="ECO:0000313" key="8">
    <source>
        <dbReference type="Proteomes" id="UP000298180"/>
    </source>
</evidence>
<evidence type="ECO:0000313" key="7">
    <source>
        <dbReference type="EMBL" id="TFY99397.1"/>
    </source>
</evidence>
<evidence type="ECO:0000256" key="2">
    <source>
        <dbReference type="ARBA" id="ARBA00007581"/>
    </source>
</evidence>
<dbReference type="AlphaFoldDB" id="A0A4Z0BMB5"/>
<dbReference type="GO" id="GO:0008270">
    <property type="term" value="F:zinc ion binding"/>
    <property type="evidence" value="ECO:0007669"/>
    <property type="project" value="InterPro"/>
</dbReference>
<evidence type="ECO:0000256" key="1">
    <source>
        <dbReference type="ARBA" id="ARBA00001947"/>
    </source>
</evidence>
<feature type="domain" description="Extradiol ring-cleavage dioxygenase class III enzyme subunit B" evidence="6">
    <location>
        <begin position="26"/>
        <end position="235"/>
    </location>
</feature>
<keyword evidence="3" id="KW-0479">Metal-binding</keyword>
<proteinExistence type="inferred from homology"/>
<organism evidence="7 8">
    <name type="scientific">Ramlibacter henchirensis</name>
    <dbReference type="NCBI Taxonomy" id="204072"/>
    <lineage>
        <taxon>Bacteria</taxon>
        <taxon>Pseudomonadati</taxon>
        <taxon>Pseudomonadota</taxon>
        <taxon>Betaproteobacteria</taxon>
        <taxon>Burkholderiales</taxon>
        <taxon>Comamonadaceae</taxon>
        <taxon>Ramlibacter</taxon>
    </lineage>
</organism>
<evidence type="ECO:0000256" key="4">
    <source>
        <dbReference type="ARBA" id="ARBA00022833"/>
    </source>
</evidence>
<dbReference type="InterPro" id="IPR014436">
    <property type="entry name" value="Extradiol_dOase_DODA"/>
</dbReference>
<dbReference type="OrthoDB" id="9790889at2"/>
<keyword evidence="5" id="KW-0560">Oxidoreductase</keyword>
<sequence>MARMPTLFVSHGAPTFAIEPHLAGPLLRRLGEQLPRPRAILVFSPHWMTSDVRVTTTASPDTIHDFGGFPAELYRIQYPAPGAPDVAARALEMLRADGWSASADEHRGLDHGAWVPVRHLFPGADVPVLQVSMPRTLDAEGAVRLGRTLAPLADEGVLILGSGSITHNLYEFRQDIGAAGGAYANEFVDWARDAVRRHDEKALVHYLDIAPHAQRAHPTPDHYLPLPFAFGAATAGAPVQVIDGGMTYGVLAMDAYVFGALPQGAAPA</sequence>
<dbReference type="GO" id="GO:0016702">
    <property type="term" value="F:oxidoreductase activity, acting on single donors with incorporation of molecular oxygen, incorporation of two atoms of oxygen"/>
    <property type="evidence" value="ECO:0007669"/>
    <property type="project" value="UniProtKB-ARBA"/>
</dbReference>
<dbReference type="InterPro" id="IPR004183">
    <property type="entry name" value="Xdiol_dOase_suB"/>
</dbReference>
<evidence type="ECO:0000256" key="5">
    <source>
        <dbReference type="ARBA" id="ARBA00023002"/>
    </source>
</evidence>
<comment type="caution">
    <text evidence="7">The sequence shown here is derived from an EMBL/GenBank/DDBJ whole genome shotgun (WGS) entry which is preliminary data.</text>
</comment>
<comment type="cofactor">
    <cofactor evidence="1">
        <name>Zn(2+)</name>
        <dbReference type="ChEBI" id="CHEBI:29105"/>
    </cofactor>
</comment>
<dbReference type="PANTHER" id="PTHR30096:SF0">
    <property type="entry name" value="4,5-DOPA DIOXYGENASE EXTRADIOL-LIKE PROTEIN"/>
    <property type="match status" value="1"/>
</dbReference>
<evidence type="ECO:0000259" key="6">
    <source>
        <dbReference type="Pfam" id="PF02900"/>
    </source>
</evidence>
<name>A0A4Z0BMB5_9BURK</name>
<dbReference type="CDD" id="cd07363">
    <property type="entry name" value="45_DOPA_Dioxygenase"/>
    <property type="match status" value="1"/>
</dbReference>
<dbReference type="Proteomes" id="UP000298180">
    <property type="component" value="Unassembled WGS sequence"/>
</dbReference>
<dbReference type="RefSeq" id="WP_135265624.1">
    <property type="nucleotide sequence ID" value="NZ_SMLM01000004.1"/>
</dbReference>
<evidence type="ECO:0000256" key="3">
    <source>
        <dbReference type="ARBA" id="ARBA00022723"/>
    </source>
</evidence>
<dbReference type="SUPFAM" id="SSF53213">
    <property type="entry name" value="LigB-like"/>
    <property type="match status" value="1"/>
</dbReference>
<keyword evidence="8" id="KW-1185">Reference proteome</keyword>
<dbReference type="EMBL" id="SMLM01000004">
    <property type="protein sequence ID" value="TFY99397.1"/>
    <property type="molecule type" value="Genomic_DNA"/>
</dbReference>
<reference evidence="7 8" key="1">
    <citation type="submission" date="2019-03" db="EMBL/GenBank/DDBJ databases">
        <title>Ramlibacter henchirensis DSM 14656, whole genome shotgun sequence.</title>
        <authorList>
            <person name="Zhang X."/>
            <person name="Feng G."/>
            <person name="Zhu H."/>
        </authorList>
    </citation>
    <scope>NUCLEOTIDE SEQUENCE [LARGE SCALE GENOMIC DNA]</scope>
    <source>
        <strain evidence="7 8">DSM 14656</strain>
    </source>
</reference>
<dbReference type="PANTHER" id="PTHR30096">
    <property type="entry name" value="4,5-DOPA DIOXYGENASE EXTRADIOL-LIKE PROTEIN"/>
    <property type="match status" value="1"/>
</dbReference>
<dbReference type="GO" id="GO:0008198">
    <property type="term" value="F:ferrous iron binding"/>
    <property type="evidence" value="ECO:0007669"/>
    <property type="project" value="InterPro"/>
</dbReference>
<gene>
    <name evidence="7" type="ORF">EZ313_22890</name>
</gene>
<protein>
    <submittedName>
        <fullName evidence="7">Dioxygenase</fullName>
    </submittedName>
</protein>
<comment type="similarity">
    <text evidence="2">Belongs to the DODA-type extradiol aromatic ring-opening dioxygenase family.</text>
</comment>
<keyword evidence="4" id="KW-0862">Zinc</keyword>
<dbReference type="PIRSF" id="PIRSF006157">
    <property type="entry name" value="Doxgns_DODA"/>
    <property type="match status" value="1"/>
</dbReference>